<evidence type="ECO:0000256" key="1">
    <source>
        <dbReference type="ARBA" id="ARBA00011073"/>
    </source>
</evidence>
<feature type="compositionally biased region" description="Polar residues" evidence="8">
    <location>
        <begin position="77"/>
        <end position="93"/>
    </location>
</feature>
<keyword evidence="9" id="KW-0732">Signal</keyword>
<evidence type="ECO:0000256" key="7">
    <source>
        <dbReference type="PROSITE-ProRule" id="PRU01240"/>
    </source>
</evidence>
<dbReference type="PANTHER" id="PTHR43399:SF4">
    <property type="entry name" value="CELL WALL-ASSOCIATED PROTEASE"/>
    <property type="match status" value="1"/>
</dbReference>
<dbReference type="EC" id="3.4.21.62" evidence="6"/>
<dbReference type="InterPro" id="IPR000209">
    <property type="entry name" value="Peptidase_S8/S53_dom"/>
</dbReference>
<dbReference type="Gene3D" id="3.40.50.200">
    <property type="entry name" value="Peptidase S8/S53 domain"/>
    <property type="match status" value="1"/>
</dbReference>
<dbReference type="GO" id="GO:0006508">
    <property type="term" value="P:proteolysis"/>
    <property type="evidence" value="ECO:0007669"/>
    <property type="project" value="UniProtKB-KW"/>
</dbReference>
<accession>A0AAD5L4L9</accession>
<dbReference type="PROSITE" id="PS51892">
    <property type="entry name" value="SUBTILASE"/>
    <property type="match status" value="1"/>
</dbReference>
<evidence type="ECO:0000256" key="4">
    <source>
        <dbReference type="ARBA" id="ARBA00022825"/>
    </source>
</evidence>
<feature type="domain" description="Peptidase S8/S53" evidence="10">
    <location>
        <begin position="3"/>
        <end position="133"/>
    </location>
</feature>
<keyword evidence="12" id="KW-1185">Reference proteome</keyword>
<dbReference type="Proteomes" id="UP001209570">
    <property type="component" value="Unassembled WGS sequence"/>
</dbReference>
<dbReference type="PROSITE" id="PS00138">
    <property type="entry name" value="SUBTILASE_SER"/>
    <property type="match status" value="1"/>
</dbReference>
<dbReference type="InterPro" id="IPR023828">
    <property type="entry name" value="Peptidase_S8_Ser-AS"/>
</dbReference>
<evidence type="ECO:0000256" key="2">
    <source>
        <dbReference type="ARBA" id="ARBA00022670"/>
    </source>
</evidence>
<protein>
    <recommendedName>
        <fullName evidence="6">subtilisin</fullName>
        <ecNumber evidence="6">3.4.21.62</ecNumber>
    </recommendedName>
</protein>
<dbReference type="AlphaFoldDB" id="A0AAD5L4L9"/>
<feature type="signal peptide" evidence="9">
    <location>
        <begin position="1"/>
        <end position="18"/>
    </location>
</feature>
<comment type="similarity">
    <text evidence="1 7">Belongs to the peptidase S8 family.</text>
</comment>
<feature type="chain" id="PRO_5042158666" description="subtilisin" evidence="9">
    <location>
        <begin position="19"/>
        <end position="183"/>
    </location>
</feature>
<dbReference type="InterPro" id="IPR036852">
    <property type="entry name" value="Peptidase_S8/S53_dom_sf"/>
</dbReference>
<keyword evidence="3" id="KW-0378">Hydrolase</keyword>
<comment type="caution">
    <text evidence="11">The sequence shown here is derived from an EMBL/GenBank/DDBJ whole genome shotgun (WGS) entry which is preliminary data.</text>
</comment>
<dbReference type="GO" id="GO:0004252">
    <property type="term" value="F:serine-type endopeptidase activity"/>
    <property type="evidence" value="ECO:0007669"/>
    <property type="project" value="UniProtKB-EC"/>
</dbReference>
<dbReference type="PANTHER" id="PTHR43399">
    <property type="entry name" value="SUBTILISIN-RELATED"/>
    <property type="match status" value="1"/>
</dbReference>
<comment type="catalytic activity">
    <reaction evidence="5">
        <text>Hydrolysis of proteins with broad specificity for peptide bonds, and a preference for a large uncharged residue in P1. Hydrolyzes peptide amides.</text>
        <dbReference type="EC" id="3.4.21.62"/>
    </reaction>
</comment>
<evidence type="ECO:0000256" key="9">
    <source>
        <dbReference type="SAM" id="SignalP"/>
    </source>
</evidence>
<comment type="caution">
    <text evidence="7">Lacks conserved residue(s) required for the propagation of feature annotation.</text>
</comment>
<keyword evidence="4" id="KW-0720">Serine protease</keyword>
<evidence type="ECO:0000256" key="5">
    <source>
        <dbReference type="ARBA" id="ARBA00023529"/>
    </source>
</evidence>
<evidence type="ECO:0000256" key="6">
    <source>
        <dbReference type="ARBA" id="ARBA00023619"/>
    </source>
</evidence>
<evidence type="ECO:0000256" key="3">
    <source>
        <dbReference type="ARBA" id="ARBA00022801"/>
    </source>
</evidence>
<dbReference type="Pfam" id="PF00082">
    <property type="entry name" value="Peptidase_S8"/>
    <property type="match status" value="1"/>
</dbReference>
<keyword evidence="2" id="KW-0645">Protease</keyword>
<gene>
    <name evidence="11" type="ORF">P43SY_011435</name>
</gene>
<organism evidence="11 12">
    <name type="scientific">Pythium insidiosum</name>
    <name type="common">Pythiosis disease agent</name>
    <dbReference type="NCBI Taxonomy" id="114742"/>
    <lineage>
        <taxon>Eukaryota</taxon>
        <taxon>Sar</taxon>
        <taxon>Stramenopiles</taxon>
        <taxon>Oomycota</taxon>
        <taxon>Peronosporomycetes</taxon>
        <taxon>Pythiales</taxon>
        <taxon>Pythiaceae</taxon>
        <taxon>Pythium</taxon>
    </lineage>
</organism>
<evidence type="ECO:0000313" key="11">
    <source>
        <dbReference type="EMBL" id="KAJ0389243.1"/>
    </source>
</evidence>
<reference evidence="11" key="1">
    <citation type="submission" date="2021-12" db="EMBL/GenBank/DDBJ databases">
        <title>Prjna785345.</title>
        <authorList>
            <person name="Rujirawat T."/>
            <person name="Krajaejun T."/>
        </authorList>
    </citation>
    <scope>NUCLEOTIDE SEQUENCE</scope>
    <source>
        <strain evidence="11">Pi057C3</strain>
    </source>
</reference>
<name>A0AAD5L4L9_PYTIN</name>
<dbReference type="InterPro" id="IPR051048">
    <property type="entry name" value="Peptidase_S8/S53_subtilisin"/>
</dbReference>
<sequence>MRQAVAAWRAAGIIPVFAAGNGCTSCGLLAHPAHLDNVIAVGATDNDDVLWSGSCKGPSPTGRVKPDLSAPGDGIRSVSTEGDSTYGTDSGTSMAAPHVTGTIALMLSAHPEYSYDQVLAKLRESAFTESLHQSGDECGGTPDTVFPNNQFGSGRLDAAKAMRLAAMDDKADPLSAAPKSDER</sequence>
<proteinExistence type="inferred from homology"/>
<evidence type="ECO:0000259" key="10">
    <source>
        <dbReference type="Pfam" id="PF00082"/>
    </source>
</evidence>
<dbReference type="SUPFAM" id="SSF52743">
    <property type="entry name" value="Subtilisin-like"/>
    <property type="match status" value="1"/>
</dbReference>
<feature type="region of interest" description="Disordered" evidence="8">
    <location>
        <begin position="54"/>
        <end position="93"/>
    </location>
</feature>
<evidence type="ECO:0000256" key="8">
    <source>
        <dbReference type="SAM" id="MobiDB-lite"/>
    </source>
</evidence>
<dbReference type="EMBL" id="JAKCXM010004371">
    <property type="protein sequence ID" value="KAJ0389243.1"/>
    <property type="molecule type" value="Genomic_DNA"/>
</dbReference>
<evidence type="ECO:0000313" key="12">
    <source>
        <dbReference type="Proteomes" id="UP001209570"/>
    </source>
</evidence>